<gene>
    <name evidence="2" type="ORF">DSPE1174_LOCUS22480</name>
</gene>
<dbReference type="EMBL" id="HBGS01043534">
    <property type="protein sequence ID" value="CAD9454758.1"/>
    <property type="molecule type" value="Transcribed_RNA"/>
</dbReference>
<keyword evidence="1" id="KW-0732">Signal</keyword>
<organism evidence="2">
    <name type="scientific">Octactis speculum</name>
    <dbReference type="NCBI Taxonomy" id="3111310"/>
    <lineage>
        <taxon>Eukaryota</taxon>
        <taxon>Sar</taxon>
        <taxon>Stramenopiles</taxon>
        <taxon>Ochrophyta</taxon>
        <taxon>Dictyochophyceae</taxon>
        <taxon>Dictyochales</taxon>
        <taxon>Dictyochaceae</taxon>
        <taxon>Octactis</taxon>
    </lineage>
</organism>
<protein>
    <recommendedName>
        <fullName evidence="3">Letm1 RBD domain-containing protein</fullName>
    </recommendedName>
</protein>
<evidence type="ECO:0000313" key="2">
    <source>
        <dbReference type="EMBL" id="CAD9454758.1"/>
    </source>
</evidence>
<proteinExistence type="predicted"/>
<feature type="signal peptide" evidence="1">
    <location>
        <begin position="1"/>
        <end position="17"/>
    </location>
</feature>
<reference evidence="2" key="1">
    <citation type="submission" date="2021-01" db="EMBL/GenBank/DDBJ databases">
        <authorList>
            <person name="Corre E."/>
            <person name="Pelletier E."/>
            <person name="Niang G."/>
            <person name="Scheremetjew M."/>
            <person name="Finn R."/>
            <person name="Kale V."/>
            <person name="Holt S."/>
            <person name="Cochrane G."/>
            <person name="Meng A."/>
            <person name="Brown T."/>
            <person name="Cohen L."/>
        </authorList>
    </citation>
    <scope>NUCLEOTIDE SEQUENCE</scope>
    <source>
        <strain evidence="2">CCMP1381</strain>
    </source>
</reference>
<dbReference type="AlphaFoldDB" id="A0A7S2GL49"/>
<evidence type="ECO:0008006" key="3">
    <source>
        <dbReference type="Google" id="ProtNLM"/>
    </source>
</evidence>
<sequence>MKLNLLLALITSHAAFASISPVKFSRSTDSQRNAARLGKYRVAAFHELKPHEANIFTGITYFAGNSLRGVVKLGENLCTSVSLRNKRRAGEDLAYSNLQMLQQSTKDLKTLLVTSFLLTRPLVSSFTYFAIIDWPMAVLPSTFEAPWERRLRFEKRCRRTAEAPIALLSQLDDGTRIKKKSTREQYGKYTEVAQEALRTKSYKELLSLLDPYLAVPDDKKKAKKNVGALPWQFVKCAQLATGDSPKWLPAWTTRGALVDHLKNIQKHDETLRHYLPTLSRDEMDKVALDRGMLSNDKVTDAKLRAHISEYLDIAQVDDSRDPLRTRLALIAYNSMDAARSMPIAKLYQ</sequence>
<accession>A0A7S2GL49</accession>
<feature type="chain" id="PRO_5031024177" description="Letm1 RBD domain-containing protein" evidence="1">
    <location>
        <begin position="18"/>
        <end position="348"/>
    </location>
</feature>
<evidence type="ECO:0000256" key="1">
    <source>
        <dbReference type="SAM" id="SignalP"/>
    </source>
</evidence>
<name>A0A7S2GL49_9STRA</name>